<dbReference type="GO" id="GO:0046486">
    <property type="term" value="P:glycerolipid metabolic process"/>
    <property type="evidence" value="ECO:0007669"/>
    <property type="project" value="UniProtKB-ARBA"/>
</dbReference>
<dbReference type="InParanoid" id="H0EUD4"/>
<accession>H0EUD4</accession>
<evidence type="ECO:0000259" key="3">
    <source>
        <dbReference type="Pfam" id="PF01734"/>
    </source>
</evidence>
<evidence type="ECO:0000256" key="2">
    <source>
        <dbReference type="SAM" id="MobiDB-lite"/>
    </source>
</evidence>
<feature type="domain" description="PNPLA" evidence="3">
    <location>
        <begin position="64"/>
        <end position="213"/>
    </location>
</feature>
<gene>
    <name evidence="4" type="ORF">M7I_6368</name>
</gene>
<dbReference type="Gene3D" id="3.40.1090.10">
    <property type="entry name" value="Cytosolic phospholipase A2 catalytic domain"/>
    <property type="match status" value="1"/>
</dbReference>
<feature type="compositionally biased region" description="Pro residues" evidence="2">
    <location>
        <begin position="501"/>
        <end position="510"/>
    </location>
</feature>
<evidence type="ECO:0000313" key="5">
    <source>
        <dbReference type="Proteomes" id="UP000005446"/>
    </source>
</evidence>
<dbReference type="Proteomes" id="UP000005446">
    <property type="component" value="Unassembled WGS sequence"/>
</dbReference>
<sequence>METSKSGVMRRKDTTKGPPLRILSLGEYKAVDLHSKGWANMAQTEAAVYVETEGKAPKRNQIPKPCDHFDLIIGTGTGGLIALMLGRLRLDLETCKEVYVRMTRKVFETDKTIAGIPYRSTLFKASKLEEAIKEENRTKTAVTAMYKGSAKGSPAAVLRSYDSRKEPSPEFDCKIWEAGRATSATGLAFKPIQIGQSVFIDEGAGHFNPTPVALDEACVNEWPGRDVGLVVSIGTGKRPSGSDQNSHLWYEGFLGDFAEARRRLIAKIEGCEETHQYMVREGLGKRGVNVENYYRLNVEIGVGEFGMNEWNRLADISTNTRRYLSKSHVQQMTGAAAVKMAKIHRAKARFENEGAASLTVGASGAGAAGVYKDLPDVPEAYPGAVEMLADIPIMPQRTPPLRPSYESGRNDALEVPNANTSTPPRVSQESYGRSHGSPKYHQSRLSQASIVSEPGDKFTVYSPTPGEYHNYSGNDKIAIMSADEAPKPPIISQLQQSGRVEPPPLPPKTPIPDAISSASRNRVSLPYPADDGPPPAVNMAKKPAYRG</sequence>
<feature type="region of interest" description="Disordered" evidence="2">
    <location>
        <begin position="487"/>
        <end position="547"/>
    </location>
</feature>
<dbReference type="EMBL" id="AGUE01000170">
    <property type="protein sequence ID" value="EHK97870.1"/>
    <property type="molecule type" value="Genomic_DNA"/>
</dbReference>
<keyword evidence="1" id="KW-0443">Lipid metabolism</keyword>
<feature type="compositionally biased region" description="Polar residues" evidence="2">
    <location>
        <begin position="417"/>
        <end position="431"/>
    </location>
</feature>
<dbReference type="GO" id="GO:0016020">
    <property type="term" value="C:membrane"/>
    <property type="evidence" value="ECO:0007669"/>
    <property type="project" value="TreeGrafter"/>
</dbReference>
<evidence type="ECO:0000313" key="4">
    <source>
        <dbReference type="EMBL" id="EHK97870.1"/>
    </source>
</evidence>
<dbReference type="AlphaFoldDB" id="H0EUD4"/>
<dbReference type="Pfam" id="PF01734">
    <property type="entry name" value="Patatin"/>
    <property type="match status" value="1"/>
</dbReference>
<dbReference type="OrthoDB" id="630895at2759"/>
<dbReference type="SUPFAM" id="SSF52151">
    <property type="entry name" value="FabD/lysophospholipase-like"/>
    <property type="match status" value="1"/>
</dbReference>
<comment type="caution">
    <text evidence="4">The sequence shown here is derived from an EMBL/GenBank/DDBJ whole genome shotgun (WGS) entry which is preliminary data.</text>
</comment>
<evidence type="ECO:0000256" key="1">
    <source>
        <dbReference type="ARBA" id="ARBA00023098"/>
    </source>
</evidence>
<dbReference type="PANTHER" id="PTHR24185:SF4">
    <property type="entry name" value="SERINE HYDROLASE, PUTATIVE (AFU_ORTHOLOGUE AFUA_2G07870)-RELATED"/>
    <property type="match status" value="1"/>
</dbReference>
<dbReference type="HOGENOM" id="CLU_000288_144_6_1"/>
<feature type="region of interest" description="Disordered" evidence="2">
    <location>
        <begin position="394"/>
        <end position="448"/>
    </location>
</feature>
<reference evidence="4 5" key="1">
    <citation type="journal article" date="2012" name="Eukaryot. Cell">
        <title>Genome sequence of the fungus Glarea lozoyensis: the first genome sequence of a species from the Helotiaceae family.</title>
        <authorList>
            <person name="Youssar L."/>
            <person name="Gruening B.A."/>
            <person name="Erxleben A."/>
            <person name="Guenther S."/>
            <person name="Huettel W."/>
        </authorList>
    </citation>
    <scope>NUCLEOTIDE SEQUENCE [LARGE SCALE GENOMIC DNA]</scope>
    <source>
        <strain evidence="5">ATCC 74030 / MF5533</strain>
    </source>
</reference>
<dbReference type="InterPro" id="IPR002641">
    <property type="entry name" value="PNPLA_dom"/>
</dbReference>
<proteinExistence type="predicted"/>
<protein>
    <submittedName>
        <fullName evidence="4">Putative Calcium-independent phospholipase A2-gamma</fullName>
    </submittedName>
</protein>
<name>H0EUD4_GLAL7</name>
<dbReference type="PANTHER" id="PTHR24185">
    <property type="entry name" value="CALCIUM-INDEPENDENT PHOSPHOLIPASE A2-GAMMA"/>
    <property type="match status" value="1"/>
</dbReference>
<keyword evidence="5" id="KW-1185">Reference proteome</keyword>
<organism evidence="4 5">
    <name type="scientific">Glarea lozoyensis (strain ATCC 74030 / MF5533)</name>
    <dbReference type="NCBI Taxonomy" id="1104152"/>
    <lineage>
        <taxon>Eukaryota</taxon>
        <taxon>Fungi</taxon>
        <taxon>Dikarya</taxon>
        <taxon>Ascomycota</taxon>
        <taxon>Pezizomycotina</taxon>
        <taxon>Leotiomycetes</taxon>
        <taxon>Helotiales</taxon>
        <taxon>Helotiaceae</taxon>
        <taxon>Glarea</taxon>
    </lineage>
</organism>
<dbReference type="GO" id="GO:0019369">
    <property type="term" value="P:arachidonate metabolic process"/>
    <property type="evidence" value="ECO:0007669"/>
    <property type="project" value="TreeGrafter"/>
</dbReference>
<dbReference type="InterPro" id="IPR016035">
    <property type="entry name" value="Acyl_Trfase/lysoPLipase"/>
</dbReference>
<dbReference type="GO" id="GO:0047499">
    <property type="term" value="F:calcium-independent phospholipase A2 activity"/>
    <property type="evidence" value="ECO:0007669"/>
    <property type="project" value="TreeGrafter"/>
</dbReference>